<dbReference type="AlphaFoldDB" id="A0AA88XHX8"/>
<keyword evidence="2" id="KW-0600">Photoreceptor protein</keyword>
<evidence type="ECO:0000256" key="13">
    <source>
        <dbReference type="SAM" id="Phobius"/>
    </source>
</evidence>
<dbReference type="PROSITE" id="PS00238">
    <property type="entry name" value="OPSIN"/>
    <property type="match status" value="1"/>
</dbReference>
<feature type="transmembrane region" description="Helical" evidence="13">
    <location>
        <begin position="185"/>
        <end position="206"/>
    </location>
</feature>
<dbReference type="InterPro" id="IPR017452">
    <property type="entry name" value="GPCR_Rhodpsn_7TM"/>
</dbReference>
<feature type="transmembrane region" description="Helical" evidence="13">
    <location>
        <begin position="136"/>
        <end position="157"/>
    </location>
</feature>
<sequence length="380" mass="43131">MFLYNISRNRLWIIDSISGFIFYSSSFDFDTGAVAFLGNILVIFIFFKTRLYRRPVNWFILNLATSDLIVSFVGHPLSAISAFRKEWLFGLHGCYVYGFICYTCACNSIMTHALVSYFRYVVVCKQRFVAKVSLSVVMKTLLFIWTYSLFWTVTPLIGWSSYAPEPYNVTCSIAWYGQTPADTSYVWLCFIFVLGVPLAIMVYSYMAIHRHTVKMTEITYNVALPANISSRYLLDLERSVTRICLFMAVVFLITWSPYAIVSLIFALGYEFYNPAVLLPTLFAKLSCAYNPFIYCYTHDKFRETLKSVFTSSSSKNAVGVAKNEELSSSRPGPSGINTKKPNRINAATFKAKSVDSERTNSLAGRSKGPEESVEMTSVQQ</sequence>
<keyword evidence="16" id="KW-1185">Reference proteome</keyword>
<feature type="transmembrane region" description="Helical" evidence="13">
    <location>
        <begin position="95"/>
        <end position="115"/>
    </location>
</feature>
<evidence type="ECO:0000256" key="7">
    <source>
        <dbReference type="ARBA" id="ARBA00022991"/>
    </source>
</evidence>
<dbReference type="PROSITE" id="PS50262">
    <property type="entry name" value="G_PROTEIN_RECEP_F1_2"/>
    <property type="match status" value="1"/>
</dbReference>
<evidence type="ECO:0000256" key="11">
    <source>
        <dbReference type="ARBA" id="ARBA00023224"/>
    </source>
</evidence>
<dbReference type="GO" id="GO:0007602">
    <property type="term" value="P:phototransduction"/>
    <property type="evidence" value="ECO:0007669"/>
    <property type="project" value="UniProtKB-KW"/>
</dbReference>
<feature type="compositionally biased region" description="Polar residues" evidence="12">
    <location>
        <begin position="328"/>
        <end position="339"/>
    </location>
</feature>
<evidence type="ECO:0000256" key="2">
    <source>
        <dbReference type="ARBA" id="ARBA00022543"/>
    </source>
</evidence>
<evidence type="ECO:0000256" key="1">
    <source>
        <dbReference type="ARBA" id="ARBA00004141"/>
    </source>
</evidence>
<keyword evidence="10" id="KW-0675">Receptor</keyword>
<feature type="transmembrane region" description="Helical" evidence="13">
    <location>
        <begin position="243"/>
        <end position="269"/>
    </location>
</feature>
<keyword evidence="8" id="KW-0297">G-protein coupled receptor</keyword>
<reference evidence="15" key="1">
    <citation type="submission" date="2019-08" db="EMBL/GenBank/DDBJ databases">
        <title>The improved chromosome-level genome for the pearl oyster Pinctada fucata martensii using PacBio sequencing and Hi-C.</title>
        <authorList>
            <person name="Zheng Z."/>
        </authorList>
    </citation>
    <scope>NUCLEOTIDE SEQUENCE</scope>
    <source>
        <strain evidence="15">ZZ-2019</strain>
        <tissue evidence="15">Adductor muscle</tissue>
    </source>
</reference>
<feature type="transmembrane region" description="Helical" evidence="13">
    <location>
        <begin position="20"/>
        <end position="47"/>
    </location>
</feature>
<dbReference type="PANTHER" id="PTHR24240">
    <property type="entry name" value="OPSIN"/>
    <property type="match status" value="1"/>
</dbReference>
<evidence type="ECO:0000313" key="15">
    <source>
        <dbReference type="EMBL" id="KAK3085661.1"/>
    </source>
</evidence>
<dbReference type="Proteomes" id="UP001186944">
    <property type="component" value="Unassembled WGS sequence"/>
</dbReference>
<evidence type="ECO:0000313" key="16">
    <source>
        <dbReference type="Proteomes" id="UP001186944"/>
    </source>
</evidence>
<evidence type="ECO:0000256" key="12">
    <source>
        <dbReference type="SAM" id="MobiDB-lite"/>
    </source>
</evidence>
<dbReference type="InterPro" id="IPR027430">
    <property type="entry name" value="Retinal_BS"/>
</dbReference>
<dbReference type="Gene3D" id="1.20.1070.10">
    <property type="entry name" value="Rhodopsin 7-helix transmembrane proteins"/>
    <property type="match status" value="1"/>
</dbReference>
<keyword evidence="6 13" id="KW-1133">Transmembrane helix</keyword>
<feature type="region of interest" description="Disordered" evidence="12">
    <location>
        <begin position="320"/>
        <end position="380"/>
    </location>
</feature>
<comment type="subcellular location">
    <subcellularLocation>
        <location evidence="1">Membrane</location>
        <topology evidence="1">Multi-pass membrane protein</topology>
    </subcellularLocation>
</comment>
<evidence type="ECO:0000256" key="9">
    <source>
        <dbReference type="ARBA" id="ARBA00023136"/>
    </source>
</evidence>
<dbReference type="GO" id="GO:0004930">
    <property type="term" value="F:G protein-coupled receptor activity"/>
    <property type="evidence" value="ECO:0007669"/>
    <property type="project" value="UniProtKB-KW"/>
</dbReference>
<dbReference type="SUPFAM" id="SSF81321">
    <property type="entry name" value="Family A G protein-coupled receptor-like"/>
    <property type="match status" value="1"/>
</dbReference>
<dbReference type="EMBL" id="VSWD01000012">
    <property type="protein sequence ID" value="KAK3085661.1"/>
    <property type="molecule type" value="Genomic_DNA"/>
</dbReference>
<evidence type="ECO:0000256" key="6">
    <source>
        <dbReference type="ARBA" id="ARBA00022989"/>
    </source>
</evidence>
<keyword evidence="11" id="KW-0807">Transducer</keyword>
<dbReference type="InterPro" id="IPR000276">
    <property type="entry name" value="GPCR_Rhodpsn"/>
</dbReference>
<feature type="transmembrane region" description="Helical" evidence="13">
    <location>
        <begin position="275"/>
        <end position="296"/>
    </location>
</feature>
<evidence type="ECO:0000256" key="5">
    <source>
        <dbReference type="ARBA" id="ARBA00022925"/>
    </source>
</evidence>
<dbReference type="GO" id="GO:0016020">
    <property type="term" value="C:membrane"/>
    <property type="evidence" value="ECO:0007669"/>
    <property type="project" value="UniProtKB-SubCell"/>
</dbReference>
<keyword evidence="7" id="KW-0157">Chromophore</keyword>
<evidence type="ECO:0000256" key="4">
    <source>
        <dbReference type="ARBA" id="ARBA00022692"/>
    </source>
</evidence>
<keyword evidence="3" id="KW-0716">Sensory transduction</keyword>
<keyword evidence="9 13" id="KW-0472">Membrane</keyword>
<evidence type="ECO:0000256" key="3">
    <source>
        <dbReference type="ARBA" id="ARBA00022606"/>
    </source>
</evidence>
<comment type="caution">
    <text evidence="15">The sequence shown here is derived from an EMBL/GenBank/DDBJ whole genome shotgun (WGS) entry which is preliminary data.</text>
</comment>
<name>A0AA88XHX8_PINIB</name>
<dbReference type="PRINTS" id="PR00237">
    <property type="entry name" value="GPCRRHODOPSN"/>
</dbReference>
<feature type="domain" description="G-protein coupled receptors family 1 profile" evidence="14">
    <location>
        <begin position="38"/>
        <end position="294"/>
    </location>
</feature>
<gene>
    <name evidence="15" type="ORF">FSP39_006830</name>
</gene>
<dbReference type="InterPro" id="IPR050125">
    <property type="entry name" value="GPCR_opsins"/>
</dbReference>
<proteinExistence type="predicted"/>
<protein>
    <recommendedName>
        <fullName evidence="14">G-protein coupled receptors family 1 profile domain-containing protein</fullName>
    </recommendedName>
</protein>
<evidence type="ECO:0000256" key="8">
    <source>
        <dbReference type="ARBA" id="ARBA00023040"/>
    </source>
</evidence>
<keyword evidence="5" id="KW-0681">Retinal protein</keyword>
<evidence type="ECO:0000256" key="10">
    <source>
        <dbReference type="ARBA" id="ARBA00023170"/>
    </source>
</evidence>
<accession>A0AA88XHX8</accession>
<dbReference type="Pfam" id="PF00001">
    <property type="entry name" value="7tm_1"/>
    <property type="match status" value="1"/>
</dbReference>
<feature type="transmembrane region" description="Helical" evidence="13">
    <location>
        <begin position="59"/>
        <end position="83"/>
    </location>
</feature>
<evidence type="ECO:0000259" key="14">
    <source>
        <dbReference type="PROSITE" id="PS50262"/>
    </source>
</evidence>
<dbReference type="GO" id="GO:0009881">
    <property type="term" value="F:photoreceptor activity"/>
    <property type="evidence" value="ECO:0007669"/>
    <property type="project" value="UniProtKB-KW"/>
</dbReference>
<organism evidence="15 16">
    <name type="scientific">Pinctada imbricata</name>
    <name type="common">Atlantic pearl-oyster</name>
    <name type="synonym">Pinctada martensii</name>
    <dbReference type="NCBI Taxonomy" id="66713"/>
    <lineage>
        <taxon>Eukaryota</taxon>
        <taxon>Metazoa</taxon>
        <taxon>Spiralia</taxon>
        <taxon>Lophotrochozoa</taxon>
        <taxon>Mollusca</taxon>
        <taxon>Bivalvia</taxon>
        <taxon>Autobranchia</taxon>
        <taxon>Pteriomorphia</taxon>
        <taxon>Pterioida</taxon>
        <taxon>Pterioidea</taxon>
        <taxon>Pteriidae</taxon>
        <taxon>Pinctada</taxon>
    </lineage>
</organism>
<keyword evidence="4 13" id="KW-0812">Transmembrane</keyword>